<evidence type="ECO:0000313" key="2">
    <source>
        <dbReference type="Proteomes" id="UP000887566"/>
    </source>
</evidence>
<dbReference type="Proteomes" id="UP000887566">
    <property type="component" value="Unplaced"/>
</dbReference>
<sequence>MVDMYTQLTYREDGIELIPGASAGQRSTVLNRMPMAKRGKPICAINIAGQTVASGGRSLSNLAEALATATLTKVVLKVGMTKKDIVVITMYQAQRRLIIHAIEQEGVGEITFLTLIRLREVKPN</sequence>
<proteinExistence type="predicted"/>
<evidence type="ECO:0000313" key="3">
    <source>
        <dbReference type="WBParaSite" id="PSAMB.scaffold3108size19652.g20378.t1"/>
    </source>
</evidence>
<feature type="domain" description="DNA2/NAM7 helicase-like C-terminal" evidence="1">
    <location>
        <begin position="32"/>
        <end position="108"/>
    </location>
</feature>
<keyword evidence="2" id="KW-1185">Reference proteome</keyword>
<dbReference type="AlphaFoldDB" id="A0A914W2V6"/>
<dbReference type="Gene3D" id="3.40.50.300">
    <property type="entry name" value="P-loop containing nucleotide triphosphate hydrolases"/>
    <property type="match status" value="1"/>
</dbReference>
<accession>A0A914W2V6</accession>
<dbReference type="Pfam" id="PF13087">
    <property type="entry name" value="AAA_12"/>
    <property type="match status" value="1"/>
</dbReference>
<evidence type="ECO:0000259" key="1">
    <source>
        <dbReference type="Pfam" id="PF13087"/>
    </source>
</evidence>
<organism evidence="2 3">
    <name type="scientific">Plectus sambesii</name>
    <dbReference type="NCBI Taxonomy" id="2011161"/>
    <lineage>
        <taxon>Eukaryota</taxon>
        <taxon>Metazoa</taxon>
        <taxon>Ecdysozoa</taxon>
        <taxon>Nematoda</taxon>
        <taxon>Chromadorea</taxon>
        <taxon>Plectida</taxon>
        <taxon>Plectina</taxon>
        <taxon>Plectoidea</taxon>
        <taxon>Plectidae</taxon>
        <taxon>Plectus</taxon>
    </lineage>
</organism>
<name>A0A914W2V6_9BILA</name>
<dbReference type="InterPro" id="IPR027417">
    <property type="entry name" value="P-loop_NTPase"/>
</dbReference>
<dbReference type="WBParaSite" id="PSAMB.scaffold3108size19652.g20378.t1">
    <property type="protein sequence ID" value="PSAMB.scaffold3108size19652.g20378.t1"/>
    <property type="gene ID" value="PSAMB.scaffold3108size19652.g20378"/>
</dbReference>
<protein>
    <submittedName>
        <fullName evidence="3">DNA2/NAM7 helicase-like C-terminal domain-containing protein</fullName>
    </submittedName>
</protein>
<reference evidence="3" key="1">
    <citation type="submission" date="2022-11" db="UniProtKB">
        <authorList>
            <consortium name="WormBaseParasite"/>
        </authorList>
    </citation>
    <scope>IDENTIFICATION</scope>
</reference>
<dbReference type="InterPro" id="IPR041679">
    <property type="entry name" value="DNA2/NAM7-like_C"/>
</dbReference>